<feature type="domain" description="Carbohydrate kinase FGGY N-terminal" evidence="4">
    <location>
        <begin position="3"/>
        <end position="249"/>
    </location>
</feature>
<reference evidence="6" key="1">
    <citation type="submission" date="2021-01" db="EMBL/GenBank/DDBJ databases">
        <title>Microvirga sp.</title>
        <authorList>
            <person name="Kim M.K."/>
        </authorList>
    </citation>
    <scope>NUCLEOTIDE SEQUENCE</scope>
    <source>
        <strain evidence="6">5420S-16</strain>
    </source>
</reference>
<accession>A0A936ZF53</accession>
<comment type="caution">
    <text evidence="6">The sequence shown here is derived from an EMBL/GenBank/DDBJ whole genome shotgun (WGS) entry which is preliminary data.</text>
</comment>
<dbReference type="RefSeq" id="WP_202062636.1">
    <property type="nucleotide sequence ID" value="NZ_JAEQMY010000032.1"/>
</dbReference>
<dbReference type="Pfam" id="PF00370">
    <property type="entry name" value="FGGY_N"/>
    <property type="match status" value="1"/>
</dbReference>
<dbReference type="GO" id="GO:0016301">
    <property type="term" value="F:kinase activity"/>
    <property type="evidence" value="ECO:0007669"/>
    <property type="project" value="UniProtKB-KW"/>
</dbReference>
<evidence type="ECO:0000259" key="4">
    <source>
        <dbReference type="Pfam" id="PF00370"/>
    </source>
</evidence>
<sequence length="517" mass="55213">MSYVLGIDKGTTATKAVVINAETGQALGTARRQTPSYRPKPDWHEEDMEGTFDGVALAIREAIEASSVNPAEIAAVGVSGHMGGLWALDSGGKPVGRAIAWPDARAAFMLEGWNEDGRTKRLYQICGNAPIPGLPLVLLSYIKQHEPERYARISTVFCAKDYINYRLTGEIAMDESDLSFFPCDIRGRKVSPELLELAGVPEIMGCLPRVLAIGDIVGRVTREAAAQTGLAEGTPVGTGAGDAVAAAVGVGALEAGQAVTVIGTSFMNNLTVDRPIMEPENVGFLFLMPGGRWQRLMSNTGGGSLCLDWIISAFCQAEAAGDGNANAIFERIEQDARAVPPLSHGLLIHPYFNTSGMSAPRHEPAARGSIFGLDMATQPMTMVRAVMEGVALSMVECYAALDAPVNEIRITGGGARSKLWREICAAAMNRELMVPEVEEAGALGVAMLGATAVGIHDNLTSAAVRMVRVAEEVMPDPALAERYRAAYPLFRDLGRDLAPLWKHRAALLQAQEQQDSR</sequence>
<evidence type="ECO:0000256" key="1">
    <source>
        <dbReference type="ARBA" id="ARBA00009156"/>
    </source>
</evidence>
<dbReference type="PANTHER" id="PTHR43095:SF5">
    <property type="entry name" value="XYLULOSE KINASE"/>
    <property type="match status" value="1"/>
</dbReference>
<dbReference type="InterPro" id="IPR000577">
    <property type="entry name" value="Carb_kinase_FGGY"/>
</dbReference>
<evidence type="ECO:0000256" key="2">
    <source>
        <dbReference type="ARBA" id="ARBA00022679"/>
    </source>
</evidence>
<dbReference type="Proteomes" id="UP000605848">
    <property type="component" value="Unassembled WGS sequence"/>
</dbReference>
<keyword evidence="7" id="KW-1185">Reference proteome</keyword>
<dbReference type="InterPro" id="IPR018484">
    <property type="entry name" value="FGGY_N"/>
</dbReference>
<proteinExistence type="inferred from homology"/>
<dbReference type="AlphaFoldDB" id="A0A936ZF53"/>
<dbReference type="Pfam" id="PF02782">
    <property type="entry name" value="FGGY_C"/>
    <property type="match status" value="1"/>
</dbReference>
<comment type="similarity">
    <text evidence="1">Belongs to the FGGY kinase family.</text>
</comment>
<dbReference type="PIRSF" id="PIRSF000538">
    <property type="entry name" value="GlpK"/>
    <property type="match status" value="1"/>
</dbReference>
<dbReference type="CDD" id="cd07802">
    <property type="entry name" value="ASKHA_NBD_FGGY_EcLyxK-like"/>
    <property type="match status" value="1"/>
</dbReference>
<protein>
    <submittedName>
        <fullName evidence="6">Carbohydrate kinase</fullName>
    </submittedName>
</protein>
<dbReference type="Gene3D" id="3.30.420.40">
    <property type="match status" value="2"/>
</dbReference>
<gene>
    <name evidence="6" type="ORF">JKG68_18890</name>
</gene>
<feature type="domain" description="Carbohydrate kinase FGGY C-terminal" evidence="5">
    <location>
        <begin position="259"/>
        <end position="452"/>
    </location>
</feature>
<organism evidence="6 7">
    <name type="scientific">Microvirga aerilata</name>
    <dbReference type="NCBI Taxonomy" id="670292"/>
    <lineage>
        <taxon>Bacteria</taxon>
        <taxon>Pseudomonadati</taxon>
        <taxon>Pseudomonadota</taxon>
        <taxon>Alphaproteobacteria</taxon>
        <taxon>Hyphomicrobiales</taxon>
        <taxon>Methylobacteriaceae</taxon>
        <taxon>Microvirga</taxon>
    </lineage>
</organism>
<dbReference type="EMBL" id="JAEQMY010000032">
    <property type="protein sequence ID" value="MBL0406032.1"/>
    <property type="molecule type" value="Genomic_DNA"/>
</dbReference>
<dbReference type="GO" id="GO:0005975">
    <property type="term" value="P:carbohydrate metabolic process"/>
    <property type="evidence" value="ECO:0007669"/>
    <property type="project" value="InterPro"/>
</dbReference>
<keyword evidence="2" id="KW-0808">Transferase</keyword>
<dbReference type="InterPro" id="IPR018485">
    <property type="entry name" value="FGGY_C"/>
</dbReference>
<dbReference type="SUPFAM" id="SSF53067">
    <property type="entry name" value="Actin-like ATPase domain"/>
    <property type="match status" value="2"/>
</dbReference>
<keyword evidence="3 6" id="KW-0418">Kinase</keyword>
<dbReference type="PANTHER" id="PTHR43095">
    <property type="entry name" value="SUGAR KINASE"/>
    <property type="match status" value="1"/>
</dbReference>
<evidence type="ECO:0000313" key="7">
    <source>
        <dbReference type="Proteomes" id="UP000605848"/>
    </source>
</evidence>
<dbReference type="InterPro" id="IPR050406">
    <property type="entry name" value="FGGY_Carb_Kinase"/>
</dbReference>
<evidence type="ECO:0000259" key="5">
    <source>
        <dbReference type="Pfam" id="PF02782"/>
    </source>
</evidence>
<dbReference type="InterPro" id="IPR043129">
    <property type="entry name" value="ATPase_NBD"/>
</dbReference>
<name>A0A936ZF53_9HYPH</name>
<evidence type="ECO:0000313" key="6">
    <source>
        <dbReference type="EMBL" id="MBL0406032.1"/>
    </source>
</evidence>
<evidence type="ECO:0000256" key="3">
    <source>
        <dbReference type="ARBA" id="ARBA00022777"/>
    </source>
</evidence>